<feature type="domain" description="Amine oxidase" evidence="1">
    <location>
        <begin position="23"/>
        <end position="484"/>
    </location>
</feature>
<gene>
    <name evidence="2" type="ORF">B0T19DRAFT_152707</name>
</gene>
<sequence length="496" mass="54956">MMDQKESLSPTQKPHIGVIGAGVSGLRAADLLLRHGFQVTILEARNRLGGRVHQERLPNGHFIDIGANWIHGATNSPIMDLARETKTEVSSWDTISHVFNEDGDFLTLAESTYYFTTAWNIFGDAFEYSSKNSSGIAPGKSLMDFFRDDIDKAIPETEEDYEKKRHIVLQLAHLWGAIVGGSVDRQSLKFLWLEESIEGENLFCAGTYRKILQRIAQPAVDGADIRYATQVSEIHGKSSSTSADKIVKVKTTDGQVFDFDEVVLTTPLGWLQKNLQSFHPPLPDQLSKAIRSIGYGCLEKVYISFPTAFWLTPDANSRTTEGFCQWLSPTYALDTNPARWSNEAVELGSLPPSTAHPTLLFYIYGPESQHITSTLRSLPTQDAKNDFVFAFFQPYYARLPSFDPDSCRPTGFFATDWLGDEWAGNGSYSNFQVGLEEGDEDIRTMRHGAPELGIWMAGEHTAPFDALGTVGGAYRSGELVANRVAGVYGIVDAVTE</sequence>
<dbReference type="PANTHER" id="PTHR10742:SF414">
    <property type="entry name" value="CONTAINING AMINE OXIDASE, PUTATIVE (AFU_ORTHOLOGUE AFUA_3G12150)-RELATED"/>
    <property type="match status" value="1"/>
</dbReference>
<dbReference type="Gene3D" id="3.90.660.10">
    <property type="match status" value="1"/>
</dbReference>
<dbReference type="SUPFAM" id="SSF51905">
    <property type="entry name" value="FAD/NAD(P)-binding domain"/>
    <property type="match status" value="1"/>
</dbReference>
<dbReference type="Gene3D" id="3.50.50.60">
    <property type="entry name" value="FAD/NAD(P)-binding domain"/>
    <property type="match status" value="1"/>
</dbReference>
<name>A0AAE0MC73_9PEZI</name>
<dbReference type="InterPro" id="IPR002937">
    <property type="entry name" value="Amino_oxidase"/>
</dbReference>
<evidence type="ECO:0000313" key="2">
    <source>
        <dbReference type="EMBL" id="KAK3327107.1"/>
    </source>
</evidence>
<dbReference type="PANTHER" id="PTHR10742">
    <property type="entry name" value="FLAVIN MONOAMINE OXIDASE"/>
    <property type="match status" value="1"/>
</dbReference>
<accession>A0AAE0MC73</accession>
<protein>
    <recommendedName>
        <fullName evidence="1">Amine oxidase domain-containing protein</fullName>
    </recommendedName>
</protein>
<dbReference type="SUPFAM" id="SSF54373">
    <property type="entry name" value="FAD-linked reductases, C-terminal domain"/>
    <property type="match status" value="1"/>
</dbReference>
<comment type="caution">
    <text evidence="2">The sequence shown here is derived from an EMBL/GenBank/DDBJ whole genome shotgun (WGS) entry which is preliminary data.</text>
</comment>
<reference evidence="2" key="1">
    <citation type="journal article" date="2023" name="Mol. Phylogenet. Evol.">
        <title>Genome-scale phylogeny and comparative genomics of the fungal order Sordariales.</title>
        <authorList>
            <person name="Hensen N."/>
            <person name="Bonometti L."/>
            <person name="Westerberg I."/>
            <person name="Brannstrom I.O."/>
            <person name="Guillou S."/>
            <person name="Cros-Aarteil S."/>
            <person name="Calhoun S."/>
            <person name="Haridas S."/>
            <person name="Kuo A."/>
            <person name="Mondo S."/>
            <person name="Pangilinan J."/>
            <person name="Riley R."/>
            <person name="LaButti K."/>
            <person name="Andreopoulos B."/>
            <person name="Lipzen A."/>
            <person name="Chen C."/>
            <person name="Yan M."/>
            <person name="Daum C."/>
            <person name="Ng V."/>
            <person name="Clum A."/>
            <person name="Steindorff A."/>
            <person name="Ohm R.A."/>
            <person name="Martin F."/>
            <person name="Silar P."/>
            <person name="Natvig D.O."/>
            <person name="Lalanne C."/>
            <person name="Gautier V."/>
            <person name="Ament-Velasquez S.L."/>
            <person name="Kruys A."/>
            <person name="Hutchinson M.I."/>
            <person name="Powell A.J."/>
            <person name="Barry K."/>
            <person name="Miller A.N."/>
            <person name="Grigoriev I.V."/>
            <person name="Debuchy R."/>
            <person name="Gladieux P."/>
            <person name="Hiltunen Thoren M."/>
            <person name="Johannesson H."/>
        </authorList>
    </citation>
    <scope>NUCLEOTIDE SEQUENCE</scope>
    <source>
        <strain evidence="2">SMH4131-1</strain>
    </source>
</reference>
<dbReference type="Proteomes" id="UP001286456">
    <property type="component" value="Unassembled WGS sequence"/>
</dbReference>
<organism evidence="2 3">
    <name type="scientific">Cercophora scortea</name>
    <dbReference type="NCBI Taxonomy" id="314031"/>
    <lineage>
        <taxon>Eukaryota</taxon>
        <taxon>Fungi</taxon>
        <taxon>Dikarya</taxon>
        <taxon>Ascomycota</taxon>
        <taxon>Pezizomycotina</taxon>
        <taxon>Sordariomycetes</taxon>
        <taxon>Sordariomycetidae</taxon>
        <taxon>Sordariales</taxon>
        <taxon>Lasiosphaeriaceae</taxon>
        <taxon>Cercophora</taxon>
    </lineage>
</organism>
<dbReference type="PRINTS" id="PR00419">
    <property type="entry name" value="ADXRDTASE"/>
</dbReference>
<dbReference type="GO" id="GO:0050660">
    <property type="term" value="F:flavin adenine dinucleotide binding"/>
    <property type="evidence" value="ECO:0007669"/>
    <property type="project" value="TreeGrafter"/>
</dbReference>
<dbReference type="GO" id="GO:0006338">
    <property type="term" value="P:chromatin remodeling"/>
    <property type="evidence" value="ECO:0007669"/>
    <property type="project" value="TreeGrafter"/>
</dbReference>
<dbReference type="InterPro" id="IPR036188">
    <property type="entry name" value="FAD/NAD-bd_sf"/>
</dbReference>
<dbReference type="GO" id="GO:0003682">
    <property type="term" value="F:chromatin binding"/>
    <property type="evidence" value="ECO:0007669"/>
    <property type="project" value="TreeGrafter"/>
</dbReference>
<dbReference type="GO" id="GO:0016491">
    <property type="term" value="F:oxidoreductase activity"/>
    <property type="evidence" value="ECO:0007669"/>
    <property type="project" value="InterPro"/>
</dbReference>
<evidence type="ECO:0000259" key="1">
    <source>
        <dbReference type="Pfam" id="PF01593"/>
    </source>
</evidence>
<proteinExistence type="predicted"/>
<keyword evidence="3" id="KW-1185">Reference proteome</keyword>
<dbReference type="InterPro" id="IPR050281">
    <property type="entry name" value="Flavin_monoamine_oxidase"/>
</dbReference>
<dbReference type="AlphaFoldDB" id="A0AAE0MC73"/>
<dbReference type="Pfam" id="PF01593">
    <property type="entry name" value="Amino_oxidase"/>
    <property type="match status" value="1"/>
</dbReference>
<evidence type="ECO:0000313" key="3">
    <source>
        <dbReference type="Proteomes" id="UP001286456"/>
    </source>
</evidence>
<reference evidence="2" key="2">
    <citation type="submission" date="2023-06" db="EMBL/GenBank/DDBJ databases">
        <authorList>
            <consortium name="Lawrence Berkeley National Laboratory"/>
            <person name="Haridas S."/>
            <person name="Hensen N."/>
            <person name="Bonometti L."/>
            <person name="Westerberg I."/>
            <person name="Brannstrom I.O."/>
            <person name="Guillou S."/>
            <person name="Cros-Aarteil S."/>
            <person name="Calhoun S."/>
            <person name="Kuo A."/>
            <person name="Mondo S."/>
            <person name="Pangilinan J."/>
            <person name="Riley R."/>
            <person name="Labutti K."/>
            <person name="Andreopoulos B."/>
            <person name="Lipzen A."/>
            <person name="Chen C."/>
            <person name="Yanf M."/>
            <person name="Daum C."/>
            <person name="Ng V."/>
            <person name="Clum A."/>
            <person name="Steindorff A."/>
            <person name="Ohm R."/>
            <person name="Martin F."/>
            <person name="Silar P."/>
            <person name="Natvig D."/>
            <person name="Lalanne C."/>
            <person name="Gautier V."/>
            <person name="Ament-Velasquez S.L."/>
            <person name="Kruys A."/>
            <person name="Hutchinson M.I."/>
            <person name="Powell A.J."/>
            <person name="Barry K."/>
            <person name="Miller A.N."/>
            <person name="Grigoriev I.V."/>
            <person name="Debuchy R."/>
            <person name="Gladieux P."/>
            <person name="Thoren M.H."/>
            <person name="Johannesson H."/>
        </authorList>
    </citation>
    <scope>NUCLEOTIDE SEQUENCE</scope>
    <source>
        <strain evidence="2">SMH4131-1</strain>
    </source>
</reference>
<dbReference type="EMBL" id="JAUEPO010000003">
    <property type="protein sequence ID" value="KAK3327107.1"/>
    <property type="molecule type" value="Genomic_DNA"/>
</dbReference>